<sequence length="129" mass="14746">MVFGKASSTSSWYQLDNILDSLLPRFYEAESRRVDNGSSGRMVHEHDHEIDDIREDMYESALADSEFAQWLNEPVPAAHSVPQDTALERLRMLVKHFGSSFVSRPLTTQYPSRDKGKGPSDAEHWRNAH</sequence>
<keyword evidence="3" id="KW-1185">Reference proteome</keyword>
<dbReference type="Proteomes" id="UP000654370">
    <property type="component" value="Unassembled WGS sequence"/>
</dbReference>
<organism evidence="2 3">
    <name type="scientific">Mortierella isabellina</name>
    <name type="common">Filamentous fungus</name>
    <name type="synonym">Umbelopsis isabellina</name>
    <dbReference type="NCBI Taxonomy" id="91625"/>
    <lineage>
        <taxon>Eukaryota</taxon>
        <taxon>Fungi</taxon>
        <taxon>Fungi incertae sedis</taxon>
        <taxon>Mucoromycota</taxon>
        <taxon>Mucoromycotina</taxon>
        <taxon>Umbelopsidomycetes</taxon>
        <taxon>Umbelopsidales</taxon>
        <taxon>Umbelopsidaceae</taxon>
        <taxon>Umbelopsis</taxon>
    </lineage>
</organism>
<dbReference type="AlphaFoldDB" id="A0A8H7Q613"/>
<evidence type="ECO:0000256" key="1">
    <source>
        <dbReference type="SAM" id="MobiDB-lite"/>
    </source>
</evidence>
<gene>
    <name evidence="2" type="ORF">INT43_002361</name>
</gene>
<accession>A0A8H7Q613</accession>
<dbReference type="EMBL" id="JAEPQZ010000001">
    <property type="protein sequence ID" value="KAG2185923.1"/>
    <property type="molecule type" value="Genomic_DNA"/>
</dbReference>
<dbReference type="OrthoDB" id="2390177at2759"/>
<proteinExistence type="predicted"/>
<reference evidence="2" key="1">
    <citation type="submission" date="2020-12" db="EMBL/GenBank/DDBJ databases">
        <title>Metabolic potential, ecology and presence of endohyphal bacteria is reflected in genomic diversity of Mucoromycotina.</title>
        <authorList>
            <person name="Muszewska A."/>
            <person name="Okrasinska A."/>
            <person name="Steczkiewicz K."/>
            <person name="Drgas O."/>
            <person name="Orlowska M."/>
            <person name="Perlinska-Lenart U."/>
            <person name="Aleksandrzak-Piekarczyk T."/>
            <person name="Szatraj K."/>
            <person name="Zielenkiewicz U."/>
            <person name="Pilsyk S."/>
            <person name="Malc E."/>
            <person name="Mieczkowski P."/>
            <person name="Kruszewska J.S."/>
            <person name="Biernat P."/>
            <person name="Pawlowska J."/>
        </authorList>
    </citation>
    <scope>NUCLEOTIDE SEQUENCE</scope>
    <source>
        <strain evidence="2">WA0000067209</strain>
    </source>
</reference>
<feature type="compositionally biased region" description="Basic and acidic residues" evidence="1">
    <location>
        <begin position="112"/>
        <end position="129"/>
    </location>
</feature>
<comment type="caution">
    <text evidence="2">The sequence shown here is derived from an EMBL/GenBank/DDBJ whole genome shotgun (WGS) entry which is preliminary data.</text>
</comment>
<feature type="region of interest" description="Disordered" evidence="1">
    <location>
        <begin position="104"/>
        <end position="129"/>
    </location>
</feature>
<evidence type="ECO:0000313" key="3">
    <source>
        <dbReference type="Proteomes" id="UP000654370"/>
    </source>
</evidence>
<protein>
    <submittedName>
        <fullName evidence="2">Uncharacterized protein</fullName>
    </submittedName>
</protein>
<name>A0A8H7Q613_MORIS</name>
<evidence type="ECO:0000313" key="2">
    <source>
        <dbReference type="EMBL" id="KAG2185923.1"/>
    </source>
</evidence>